<gene>
    <name evidence="13" type="ORF">R3P38DRAFT_2890056</name>
</gene>
<keyword evidence="3" id="KW-0489">Methyltransferase</keyword>
<evidence type="ECO:0008006" key="15">
    <source>
        <dbReference type="Google" id="ProtNLM"/>
    </source>
</evidence>
<evidence type="ECO:0000256" key="7">
    <source>
        <dbReference type="ARBA" id="ARBA00022989"/>
    </source>
</evidence>
<dbReference type="Gene3D" id="1.20.120.1630">
    <property type="match status" value="1"/>
</dbReference>
<evidence type="ECO:0000256" key="1">
    <source>
        <dbReference type="ARBA" id="ARBA00004127"/>
    </source>
</evidence>
<dbReference type="GO" id="GO:0012505">
    <property type="term" value="C:endomembrane system"/>
    <property type="evidence" value="ECO:0007669"/>
    <property type="project" value="UniProtKB-SubCell"/>
</dbReference>
<dbReference type="AlphaFoldDB" id="A0AAW0CUI9"/>
<organism evidence="13 14">
    <name type="scientific">Favolaschia claudopus</name>
    <dbReference type="NCBI Taxonomy" id="2862362"/>
    <lineage>
        <taxon>Eukaryota</taxon>
        <taxon>Fungi</taxon>
        <taxon>Dikarya</taxon>
        <taxon>Basidiomycota</taxon>
        <taxon>Agaricomycotina</taxon>
        <taxon>Agaricomycetes</taxon>
        <taxon>Agaricomycetidae</taxon>
        <taxon>Agaricales</taxon>
        <taxon>Marasmiineae</taxon>
        <taxon>Mycenaceae</taxon>
        <taxon>Favolaschia</taxon>
    </lineage>
</organism>
<evidence type="ECO:0000256" key="10">
    <source>
        <dbReference type="ARBA" id="ARBA00023209"/>
    </source>
</evidence>
<evidence type="ECO:0000256" key="9">
    <source>
        <dbReference type="ARBA" id="ARBA00023136"/>
    </source>
</evidence>
<comment type="subcellular location">
    <subcellularLocation>
        <location evidence="1">Endomembrane system</location>
        <topology evidence="1">Multi-pass membrane protein</topology>
    </subcellularLocation>
</comment>
<keyword evidence="4" id="KW-0949">S-adenosyl-L-methionine</keyword>
<evidence type="ECO:0000256" key="4">
    <source>
        <dbReference type="ARBA" id="ARBA00022691"/>
    </source>
</evidence>
<evidence type="ECO:0000256" key="5">
    <source>
        <dbReference type="ARBA" id="ARBA00022692"/>
    </source>
</evidence>
<protein>
    <recommendedName>
        <fullName evidence="15">Protein-S-isoprenylcysteine O-methyltransferase</fullName>
    </recommendedName>
</protein>
<evidence type="ECO:0000256" key="3">
    <source>
        <dbReference type="ARBA" id="ARBA00022603"/>
    </source>
</evidence>
<dbReference type="InterPro" id="IPR007318">
    <property type="entry name" value="Phopholipid_MeTrfase"/>
</dbReference>
<dbReference type="GO" id="GO:0008654">
    <property type="term" value="P:phospholipid biosynthetic process"/>
    <property type="evidence" value="ECO:0007669"/>
    <property type="project" value="UniProtKB-KW"/>
</dbReference>
<evidence type="ECO:0000256" key="12">
    <source>
        <dbReference type="SAM" id="Phobius"/>
    </source>
</evidence>
<keyword evidence="7 12" id="KW-1133">Transmembrane helix</keyword>
<evidence type="ECO:0000256" key="2">
    <source>
        <dbReference type="ARBA" id="ARBA00022516"/>
    </source>
</evidence>
<evidence type="ECO:0000313" key="13">
    <source>
        <dbReference type="EMBL" id="KAK7042363.1"/>
    </source>
</evidence>
<keyword evidence="9 12" id="KW-0472">Membrane</keyword>
<feature type="transmembrane region" description="Helical" evidence="12">
    <location>
        <begin position="157"/>
        <end position="175"/>
    </location>
</feature>
<keyword evidence="5 12" id="KW-0812">Transmembrane</keyword>
<evidence type="ECO:0000256" key="6">
    <source>
        <dbReference type="ARBA" id="ARBA00022824"/>
    </source>
</evidence>
<keyword evidence="14" id="KW-1185">Reference proteome</keyword>
<dbReference type="Pfam" id="PF04191">
    <property type="entry name" value="PEMT"/>
    <property type="match status" value="1"/>
</dbReference>
<keyword evidence="10" id="KW-0594">Phospholipid biosynthesis</keyword>
<evidence type="ECO:0000256" key="8">
    <source>
        <dbReference type="ARBA" id="ARBA00023098"/>
    </source>
</evidence>
<reference evidence="13 14" key="1">
    <citation type="journal article" date="2024" name="J Genomics">
        <title>Draft genome sequencing and assembly of Favolaschia claudopus CIRM-BRFM 2984 isolated from oak limbs.</title>
        <authorList>
            <person name="Navarro D."/>
            <person name="Drula E."/>
            <person name="Chaduli D."/>
            <person name="Cazenave R."/>
            <person name="Ahrendt S."/>
            <person name="Wang J."/>
            <person name="Lipzen A."/>
            <person name="Daum C."/>
            <person name="Barry K."/>
            <person name="Grigoriev I.V."/>
            <person name="Favel A."/>
            <person name="Rosso M.N."/>
            <person name="Martin F."/>
        </authorList>
    </citation>
    <scope>NUCLEOTIDE SEQUENCE [LARGE SCALE GENOMIC DNA]</scope>
    <source>
        <strain evidence="13 14">CIRM-BRFM 2984</strain>
    </source>
</reference>
<keyword evidence="3" id="KW-0808">Transferase</keyword>
<keyword evidence="11" id="KW-1208">Phospholipid metabolism</keyword>
<dbReference type="PANTHER" id="PTHR12714:SF9">
    <property type="entry name" value="PROTEIN-S-ISOPRENYLCYSTEINE O-METHYLTRANSFERASE"/>
    <property type="match status" value="1"/>
</dbReference>
<feature type="transmembrane region" description="Helical" evidence="12">
    <location>
        <begin position="181"/>
        <end position="205"/>
    </location>
</feature>
<sequence>MSLSKIPCILAATIGLHISSTSPNPPQNFSEKAVAPTRVEFLLASYPLRLSLRCVYWTVAIAEVVVVIVQITSPPIWGERILEMLAFGGDPTRVNLLATPRLVIGSCLITCGAVVRLQCYHALGEHFTFETGIFKNHKLVTTGPYSVVRHPSYSGAWIAYAGLMLYFTSSGSWVMECAIKGSWAGTLFAGLYALLMFFVLIGLTMRISKEDEALKNEFGKEWEDWAAGRFAVLPFVF</sequence>
<comment type="caution">
    <text evidence="13">The sequence shown here is derived from an EMBL/GenBank/DDBJ whole genome shotgun (WGS) entry which is preliminary data.</text>
</comment>
<keyword evidence="8" id="KW-0443">Lipid metabolism</keyword>
<proteinExistence type="predicted"/>
<keyword evidence="6" id="KW-0256">Endoplasmic reticulum</keyword>
<dbReference type="PANTHER" id="PTHR12714">
    <property type="entry name" value="PROTEIN-S ISOPRENYLCYSTEINE O-METHYLTRANSFERASE"/>
    <property type="match status" value="1"/>
</dbReference>
<name>A0AAW0CUI9_9AGAR</name>
<accession>A0AAW0CUI9</accession>
<dbReference type="GO" id="GO:0032259">
    <property type="term" value="P:methylation"/>
    <property type="evidence" value="ECO:0007669"/>
    <property type="project" value="UniProtKB-KW"/>
</dbReference>
<keyword evidence="2" id="KW-0444">Lipid biosynthesis</keyword>
<dbReference type="Proteomes" id="UP001362999">
    <property type="component" value="Unassembled WGS sequence"/>
</dbReference>
<feature type="transmembrane region" description="Helical" evidence="12">
    <location>
        <begin position="55"/>
        <end position="77"/>
    </location>
</feature>
<evidence type="ECO:0000256" key="11">
    <source>
        <dbReference type="ARBA" id="ARBA00023264"/>
    </source>
</evidence>
<dbReference type="GO" id="GO:0008168">
    <property type="term" value="F:methyltransferase activity"/>
    <property type="evidence" value="ECO:0007669"/>
    <property type="project" value="UniProtKB-KW"/>
</dbReference>
<evidence type="ECO:0000313" key="14">
    <source>
        <dbReference type="Proteomes" id="UP001362999"/>
    </source>
</evidence>
<dbReference type="EMBL" id="JAWWNJ010000013">
    <property type="protein sequence ID" value="KAK7042363.1"/>
    <property type="molecule type" value="Genomic_DNA"/>
</dbReference>